<dbReference type="GO" id="GO:0071555">
    <property type="term" value="P:cell wall organization"/>
    <property type="evidence" value="ECO:0007669"/>
    <property type="project" value="UniProtKB-KW"/>
</dbReference>
<gene>
    <name evidence="6" type="ORF">DFR58_12267</name>
</gene>
<dbReference type="EMBL" id="QPJT01000022">
    <property type="protein sequence ID" value="RCX12378.1"/>
    <property type="molecule type" value="Genomic_DNA"/>
</dbReference>
<evidence type="ECO:0000313" key="6">
    <source>
        <dbReference type="EMBL" id="RCX12378.1"/>
    </source>
</evidence>
<dbReference type="Pfam" id="PF03808">
    <property type="entry name" value="Glyco_tran_WecG"/>
    <property type="match status" value="1"/>
</dbReference>
<dbReference type="InterPro" id="IPR034714">
    <property type="entry name" value="TagA_TarA"/>
</dbReference>
<dbReference type="GO" id="GO:0019350">
    <property type="term" value="P:teichoic acid biosynthetic process"/>
    <property type="evidence" value="ECO:0007669"/>
    <property type="project" value="UniProtKB-UniRule"/>
</dbReference>
<dbReference type="CDD" id="cd06533">
    <property type="entry name" value="Glyco_transf_WecG_TagA"/>
    <property type="match status" value="1"/>
</dbReference>
<comment type="caution">
    <text evidence="6">The sequence shown here is derived from an EMBL/GenBank/DDBJ whole genome shotgun (WGS) entry which is preliminary data.</text>
</comment>
<keyword evidence="7" id="KW-1185">Reference proteome</keyword>
<sequence>MSDKSNITGVYVDHITMRQALRQLRIFLEEGGVHTIFTPNAEIMMDAHTDHSLKSILNGSDMVIADGAGVVLASKILGVSLPEKVSGIDLVRNSFSISMNPKIRYFLFGSKPGVAEQAAKNILLRYPDVEIAGCRNGYFREEDNEAIIDEINSSNADILLVALGAPKQEKWIYSNKSSLKVKVCIGVGGSLDVFAGTVRLAPEFFRKNGLEWLYRLYKEPWRFKRMLKLPRYILLALFTRIKGG</sequence>
<accession>A0A369AVK8</accession>
<proteinExistence type="inferred from homology"/>
<dbReference type="RefSeq" id="WP_114298994.1">
    <property type="nucleotide sequence ID" value="NZ_QPJT01000022.1"/>
</dbReference>
<reference evidence="6 7" key="1">
    <citation type="submission" date="2018-07" db="EMBL/GenBank/DDBJ databases">
        <title>Genomic Encyclopedia of Type Strains, Phase IV (KMG-IV): sequencing the most valuable type-strain genomes for metagenomic binning, comparative biology and taxonomic classification.</title>
        <authorList>
            <person name="Goeker M."/>
        </authorList>
    </citation>
    <scope>NUCLEOTIDE SEQUENCE [LARGE SCALE GENOMIC DNA]</scope>
    <source>
        <strain evidence="6 7">DSM 27016</strain>
    </source>
</reference>
<name>A0A369AVK8_9FIRM</name>
<organism evidence="6 7">
    <name type="scientific">Anaerobacterium chartisolvens</name>
    <dbReference type="NCBI Taxonomy" id="1297424"/>
    <lineage>
        <taxon>Bacteria</taxon>
        <taxon>Bacillati</taxon>
        <taxon>Bacillota</taxon>
        <taxon>Clostridia</taxon>
        <taxon>Eubacteriales</taxon>
        <taxon>Oscillospiraceae</taxon>
        <taxon>Anaerobacterium</taxon>
    </lineage>
</organism>
<keyword evidence="3 5" id="KW-0777">Teichoic acid biosynthesis</keyword>
<dbReference type="GO" id="GO:0047244">
    <property type="term" value="F:N-acetylglucosaminyldiphosphoundecaprenol N-acetyl-beta-D-mannosaminyltransferase activity"/>
    <property type="evidence" value="ECO:0007669"/>
    <property type="project" value="UniProtKB-UniRule"/>
</dbReference>
<dbReference type="Proteomes" id="UP000253034">
    <property type="component" value="Unassembled WGS sequence"/>
</dbReference>
<comment type="function">
    <text evidence="5">Catalyzes the conversion of GlcNAc-PP-undecaprenol into ManNAc-GlcNAc-PP-undecaprenol, the first committed lipid intermediate in the de novo synthesis of teichoic acid.</text>
</comment>
<dbReference type="HAMAP" id="MF_02070">
    <property type="entry name" value="TagA_TarA"/>
    <property type="match status" value="1"/>
</dbReference>
<dbReference type="EC" id="2.4.1.187" evidence="5"/>
<comment type="catalytic activity">
    <reaction evidence="5">
        <text>UDP-N-acetyl-alpha-D-mannosamine + N-acetyl-alpha-D-glucosaminyl-di-trans,octa-cis-undecaprenyl diphosphate = N-acetyl-beta-D-mannosaminyl-(1-&gt;4)-N-acetyl-alpha-D-glucosaminyl di-trans,octa-cis-undecaprenyl diphosphate + UDP + H(+)</text>
        <dbReference type="Rhea" id="RHEA:16053"/>
        <dbReference type="ChEBI" id="CHEBI:15378"/>
        <dbReference type="ChEBI" id="CHEBI:58223"/>
        <dbReference type="ChEBI" id="CHEBI:62959"/>
        <dbReference type="ChEBI" id="CHEBI:68623"/>
        <dbReference type="ChEBI" id="CHEBI:132210"/>
        <dbReference type="EC" id="2.4.1.187"/>
    </reaction>
</comment>
<comment type="similarity">
    <text evidence="5">Belongs to the glycosyltransferase 26 family. TagA/TarA subfamily.</text>
</comment>
<evidence type="ECO:0000256" key="5">
    <source>
        <dbReference type="HAMAP-Rule" id="MF_02070"/>
    </source>
</evidence>
<comment type="pathway">
    <text evidence="5">Cell wall biogenesis; teichoic acid biosynthesis.</text>
</comment>
<keyword evidence="1 5" id="KW-0328">Glycosyltransferase</keyword>
<keyword evidence="4 5" id="KW-0961">Cell wall biogenesis/degradation</keyword>
<dbReference type="UniPathway" id="UPA00632"/>
<dbReference type="AlphaFoldDB" id="A0A369AVK8"/>
<dbReference type="PANTHER" id="PTHR34136">
    <property type="match status" value="1"/>
</dbReference>
<evidence type="ECO:0000313" key="7">
    <source>
        <dbReference type="Proteomes" id="UP000253034"/>
    </source>
</evidence>
<dbReference type="InterPro" id="IPR004629">
    <property type="entry name" value="WecG_TagA_CpsF"/>
</dbReference>
<dbReference type="PANTHER" id="PTHR34136:SF1">
    <property type="entry name" value="UDP-N-ACETYL-D-MANNOSAMINURONIC ACID TRANSFERASE"/>
    <property type="match status" value="1"/>
</dbReference>
<keyword evidence="2 5" id="KW-0808">Transferase</keyword>
<dbReference type="OrthoDB" id="9771846at2"/>
<evidence type="ECO:0000256" key="2">
    <source>
        <dbReference type="ARBA" id="ARBA00022679"/>
    </source>
</evidence>
<dbReference type="NCBIfam" id="TIGR00696">
    <property type="entry name" value="wecG_tagA_cpsF"/>
    <property type="match status" value="1"/>
</dbReference>
<evidence type="ECO:0000256" key="1">
    <source>
        <dbReference type="ARBA" id="ARBA00022676"/>
    </source>
</evidence>
<evidence type="ECO:0000256" key="4">
    <source>
        <dbReference type="ARBA" id="ARBA00023316"/>
    </source>
</evidence>
<evidence type="ECO:0000256" key="3">
    <source>
        <dbReference type="ARBA" id="ARBA00022944"/>
    </source>
</evidence>
<protein>
    <recommendedName>
        <fullName evidence="5">N-acetylglucosaminyldiphosphoundecaprenol N-acetyl-beta-D-mannosaminyltransferase</fullName>
        <ecNumber evidence="5">2.4.1.187</ecNumber>
    </recommendedName>
    <alternativeName>
        <fullName evidence="5">N-acetylmannosaminyltransferase</fullName>
    </alternativeName>
    <alternativeName>
        <fullName evidence="5">UDP-N-acetylmannosamine transferase</fullName>
    </alternativeName>
    <alternativeName>
        <fullName evidence="5">UDP-N-acetylmannosamine:N-acetylglucosaminyl pyrophosphorylundecaprenol N-acetylmannosaminyltransferase</fullName>
    </alternativeName>
</protein>